<evidence type="ECO:0000313" key="3">
    <source>
        <dbReference type="Proteomes" id="UP000887567"/>
    </source>
</evidence>
<feature type="compositionally biased region" description="Acidic residues" evidence="1">
    <location>
        <begin position="475"/>
        <end position="499"/>
    </location>
</feature>
<sequence length="499" mass="56594">MESSSTKVTKVILPRNPDGGRNIVCEIDSKHIQVGDNNKVFVIESTDRGKTDSLPKIEILDLGESGNEIPQNTTVRTDCVQVITGDDSGLQIKVKSIVEDSTVQIGNEAELNLVFHGHKEDKTISKNVREPKSLPPAVKKRHKHKKKRLVDKHKLKAEAISRQSPPSDESIILYKRFFEEVLAVLHPLRDNGEWDLFYDKLNEFRSQDDSDTTWNILLSLEQAQQMCYHSSESNIVEAATILCQALKKIKAQRCLDPSITQLCEGRAYCYLASAYRHQKGNFHGRVNECLAEAQSRLRGTPFLYDEATVYYEKASFLLEFDKQGSNAEEIRVCLDKCAELCDEISKERKWDFVKKGHFAKLKKAMLFLNCTTNVGRKRRISDEHLEEAKKCLQIFETENSCGKKVPVSVQLQNLLTNSDKAFRCSSYHEAKEIIEEAIALATTHGFDETPSLKRRKDIDRMLQKESLVQQPTLCSDDDECSEQNGSEEADVSATTEDTE</sequence>
<evidence type="ECO:0000256" key="1">
    <source>
        <dbReference type="SAM" id="MobiDB-lite"/>
    </source>
</evidence>
<protein>
    <submittedName>
        <fullName evidence="2">Uncharacterized protein</fullName>
    </submittedName>
</protein>
<dbReference type="Proteomes" id="UP000887567">
    <property type="component" value="Unplaced"/>
</dbReference>
<organism evidence="2 3">
    <name type="scientific">Exaiptasia diaphana</name>
    <name type="common">Tropical sea anemone</name>
    <name type="synonym">Aiptasia pulchella</name>
    <dbReference type="NCBI Taxonomy" id="2652724"/>
    <lineage>
        <taxon>Eukaryota</taxon>
        <taxon>Metazoa</taxon>
        <taxon>Cnidaria</taxon>
        <taxon>Anthozoa</taxon>
        <taxon>Hexacorallia</taxon>
        <taxon>Actiniaria</taxon>
        <taxon>Aiptasiidae</taxon>
        <taxon>Exaiptasia</taxon>
    </lineage>
</organism>
<feature type="region of interest" description="Disordered" evidence="1">
    <location>
        <begin position="467"/>
        <end position="499"/>
    </location>
</feature>
<dbReference type="RefSeq" id="XP_020905914.1">
    <property type="nucleotide sequence ID" value="XM_021050255.2"/>
</dbReference>
<dbReference type="GeneID" id="110244093"/>
<dbReference type="OMA" id="IIANDSC"/>
<dbReference type="OrthoDB" id="5975409at2759"/>
<accession>A0A913XL54</accession>
<dbReference type="AlphaFoldDB" id="A0A913XL54"/>
<proteinExistence type="predicted"/>
<dbReference type="EnsemblMetazoa" id="XM_021050255.2">
    <property type="protein sequence ID" value="XP_020905914.1"/>
    <property type="gene ID" value="LOC110244093"/>
</dbReference>
<dbReference type="KEGG" id="epa:110244093"/>
<name>A0A913XL54_EXADI</name>
<evidence type="ECO:0000313" key="2">
    <source>
        <dbReference type="EnsemblMetazoa" id="XP_020905914.1"/>
    </source>
</evidence>
<reference evidence="2" key="1">
    <citation type="submission" date="2022-11" db="UniProtKB">
        <authorList>
            <consortium name="EnsemblMetazoa"/>
        </authorList>
    </citation>
    <scope>IDENTIFICATION</scope>
</reference>
<keyword evidence="3" id="KW-1185">Reference proteome</keyword>